<evidence type="ECO:0000313" key="1">
    <source>
        <dbReference type="EMBL" id="SVC36369.1"/>
    </source>
</evidence>
<dbReference type="Pfam" id="PF09837">
    <property type="entry name" value="DUF2064"/>
    <property type="match status" value="1"/>
</dbReference>
<dbReference type="InterPro" id="IPR029044">
    <property type="entry name" value="Nucleotide-diphossugar_trans"/>
</dbReference>
<proteinExistence type="predicted"/>
<protein>
    <recommendedName>
        <fullName evidence="2">MobA-like NTP transferase domain-containing protein</fullName>
    </recommendedName>
</protein>
<accession>A0A382LI65</accession>
<dbReference type="SUPFAM" id="SSF53448">
    <property type="entry name" value="Nucleotide-diphospho-sugar transferases"/>
    <property type="match status" value="1"/>
</dbReference>
<dbReference type="AlphaFoldDB" id="A0A382LI65"/>
<name>A0A382LI65_9ZZZZ</name>
<organism evidence="1">
    <name type="scientific">marine metagenome</name>
    <dbReference type="NCBI Taxonomy" id="408172"/>
    <lineage>
        <taxon>unclassified sequences</taxon>
        <taxon>metagenomes</taxon>
        <taxon>ecological metagenomes</taxon>
    </lineage>
</organism>
<feature type="non-terminal residue" evidence="1">
    <location>
        <position position="1"/>
    </location>
</feature>
<dbReference type="NCBIfam" id="TIGR04282">
    <property type="entry name" value="glyco_like_cofC"/>
    <property type="match status" value="1"/>
</dbReference>
<dbReference type="InterPro" id="IPR018641">
    <property type="entry name" value="Trfase_1_rSAM/seldom-assoc"/>
</dbReference>
<evidence type="ECO:0008006" key="2">
    <source>
        <dbReference type="Google" id="ProtNLM"/>
    </source>
</evidence>
<dbReference type="PANTHER" id="PTHR36529">
    <property type="entry name" value="SLL1095 PROTEIN"/>
    <property type="match status" value="1"/>
</dbReference>
<sequence length="224" mass="24972">VSAKQSGSYFYPSSRILIFGREPVLGQVKSRLEPELGAEGCLALYREMLSRILGTLRDSNLAPLELWVSSNPTHKLFLTYCNNKDIYLQKGKNLGKKMAYAVSKSLSSGEVDGLVIVGSDCPAMKEGYVADALYFLYCKRNKVDVVIGPALDGGYVLIALKRPHVRIFQDIEWGTGRVMEQTLVRIAAGGLRYKLLEPLWDIDGPEDLKRLESVDPRLNFQLSV</sequence>
<dbReference type="Gene3D" id="3.90.550.10">
    <property type="entry name" value="Spore Coat Polysaccharide Biosynthesis Protein SpsA, Chain A"/>
    <property type="match status" value="1"/>
</dbReference>
<dbReference type="PANTHER" id="PTHR36529:SF1">
    <property type="entry name" value="GLYCOSYLTRANSFERASE"/>
    <property type="match status" value="1"/>
</dbReference>
<reference evidence="1" key="1">
    <citation type="submission" date="2018-05" db="EMBL/GenBank/DDBJ databases">
        <authorList>
            <person name="Lanie J.A."/>
            <person name="Ng W.-L."/>
            <person name="Kazmierczak K.M."/>
            <person name="Andrzejewski T.M."/>
            <person name="Davidsen T.M."/>
            <person name="Wayne K.J."/>
            <person name="Tettelin H."/>
            <person name="Glass J.I."/>
            <person name="Rusch D."/>
            <person name="Podicherti R."/>
            <person name="Tsui H.-C.T."/>
            <person name="Winkler M.E."/>
        </authorList>
    </citation>
    <scope>NUCLEOTIDE SEQUENCE</scope>
</reference>
<gene>
    <name evidence="1" type="ORF">METZ01_LOCUS289223</name>
</gene>
<dbReference type="EMBL" id="UINC01087200">
    <property type="protein sequence ID" value="SVC36369.1"/>
    <property type="molecule type" value="Genomic_DNA"/>
</dbReference>